<evidence type="ECO:0000313" key="1">
    <source>
        <dbReference type="EMBL" id="VAW72568.1"/>
    </source>
</evidence>
<dbReference type="AlphaFoldDB" id="A0A3B0XW34"/>
<accession>A0A3B0XW34</accession>
<organism evidence="1">
    <name type="scientific">hydrothermal vent metagenome</name>
    <dbReference type="NCBI Taxonomy" id="652676"/>
    <lineage>
        <taxon>unclassified sequences</taxon>
        <taxon>metagenomes</taxon>
        <taxon>ecological metagenomes</taxon>
    </lineage>
</organism>
<proteinExistence type="predicted"/>
<gene>
    <name evidence="1" type="ORF">MNBD_GAMMA14-2459</name>
</gene>
<sequence length="151" mass="17005">AVLVTPYLNLSVRAYTTNATTLQVLAELRYASERIVRELREIRRNPLSPSDYEIVTPLSASNITFVRNDGESVTLESAASQLNLRYGSVAHNTPFPLTTSLQNLTFNFLRRDETTLATGNNDLAYIEFEIQLTAHNQTYSQRSRVALRAQP</sequence>
<name>A0A3B0XW34_9ZZZZ</name>
<reference evidence="1" key="1">
    <citation type="submission" date="2018-06" db="EMBL/GenBank/DDBJ databases">
        <authorList>
            <person name="Zhirakovskaya E."/>
        </authorList>
    </citation>
    <scope>NUCLEOTIDE SEQUENCE</scope>
</reference>
<feature type="non-terminal residue" evidence="1">
    <location>
        <position position="1"/>
    </location>
</feature>
<dbReference type="EMBL" id="UOFM01000024">
    <property type="protein sequence ID" value="VAW72568.1"/>
    <property type="molecule type" value="Genomic_DNA"/>
</dbReference>
<protein>
    <submittedName>
        <fullName evidence="1">Uncharacterized protein</fullName>
    </submittedName>
</protein>